<accession>A0A2J7RFP4</accession>
<evidence type="ECO:0000256" key="7">
    <source>
        <dbReference type="RuleBase" id="RU362067"/>
    </source>
</evidence>
<keyword evidence="10" id="KW-1185">Reference proteome</keyword>
<dbReference type="InterPro" id="IPR001613">
    <property type="entry name" value="Flavin_amine_oxidase"/>
</dbReference>
<evidence type="ECO:0000256" key="4">
    <source>
        <dbReference type="ARBA" id="ARBA00023002"/>
    </source>
</evidence>
<feature type="domain" description="Amine oxidase" evidence="8">
    <location>
        <begin position="32"/>
        <end position="483"/>
    </location>
</feature>
<dbReference type="EC" id="1.4.3.-" evidence="7"/>
<evidence type="ECO:0000256" key="2">
    <source>
        <dbReference type="ARBA" id="ARBA00004362"/>
    </source>
</evidence>
<evidence type="ECO:0000259" key="8">
    <source>
        <dbReference type="Pfam" id="PF01593"/>
    </source>
</evidence>
<sequence length="551" mass="60888">MTHYAISASNCVERGEKGMMTETDVIIVGAGISGLTAAYRLLRRDSSLRILVLEAKDRVGGRTLTVPLKTSNLLTEQFDLGGQWVSSSQPHILRLLQELNLHTYPQYSAGCKVVLAGATVFEKYSSSFPYFGSFYSCYELRQFVLKIEQMLSKVTIVDPLKCIFAEELDSITMETLLLRHLSTKAAQDIVRAAIRSTFGTEASQLSALYVIALSNGTHGLLNQFSASATGARELRIKGGAQQIALKLSAQIGNKLIILNTPVTEIEQSESGVQVTTQSGQVHRSKYIVVALPPSEVLRILFSPPLPLKHRQLLQRYPVGHLTKFVITYPKAFWREKGFSGEVFSCGGHEAEHICDGGPISAAYDATTHDGQPAIAGYMASKTGIEWSSKDPCHRKQSVLQTLSEFWGDWVHDPIDYVEKNWSDETYVGGCPMHGTSPGVMGWFHHIRASFGRIYWAGTETATQWCGYMDGAVQAGERSALEVLRELRPEIVTAADLQAINLILRSSSPVHVLPVSHVYRWTLCLPLVLIAMGWTAYALRRHFWVVGVGRIA</sequence>
<protein>
    <recommendedName>
        <fullName evidence="7">Amine oxidase</fullName>
        <ecNumber evidence="7">1.4.3.-</ecNumber>
    </recommendedName>
</protein>
<feature type="binding site" evidence="6">
    <location>
        <begin position="54"/>
        <end position="55"/>
    </location>
    <ligand>
        <name>FAD</name>
        <dbReference type="ChEBI" id="CHEBI:57692"/>
    </ligand>
</feature>
<dbReference type="Pfam" id="PF01593">
    <property type="entry name" value="Amino_oxidase"/>
    <property type="match status" value="1"/>
</dbReference>
<comment type="catalytic activity">
    <reaction evidence="5">
        <text>a secondary aliphatic amine + O2 + H2O = a primary amine + an aldehyde + H2O2</text>
        <dbReference type="Rhea" id="RHEA:26414"/>
        <dbReference type="ChEBI" id="CHEBI:15377"/>
        <dbReference type="ChEBI" id="CHEBI:15379"/>
        <dbReference type="ChEBI" id="CHEBI:16240"/>
        <dbReference type="ChEBI" id="CHEBI:17478"/>
        <dbReference type="ChEBI" id="CHEBI:58855"/>
        <dbReference type="ChEBI" id="CHEBI:65296"/>
        <dbReference type="EC" id="1.4.3.4"/>
    </reaction>
</comment>
<feature type="binding site" evidence="6">
    <location>
        <position position="459"/>
    </location>
    <ligand>
        <name>FAD</name>
        <dbReference type="ChEBI" id="CHEBI:57692"/>
    </ligand>
</feature>
<dbReference type="InterPro" id="IPR002937">
    <property type="entry name" value="Amino_oxidase"/>
</dbReference>
<evidence type="ECO:0000256" key="6">
    <source>
        <dbReference type="PIRSR" id="PIRSR601613-1"/>
    </source>
</evidence>
<keyword evidence="7" id="KW-0274">FAD</keyword>
<dbReference type="FunCoup" id="A0A2J7RFP4">
    <property type="interactions" value="133"/>
</dbReference>
<organism evidence="9 10">
    <name type="scientific">Cryptotermes secundus</name>
    <dbReference type="NCBI Taxonomy" id="105785"/>
    <lineage>
        <taxon>Eukaryota</taxon>
        <taxon>Metazoa</taxon>
        <taxon>Ecdysozoa</taxon>
        <taxon>Arthropoda</taxon>
        <taxon>Hexapoda</taxon>
        <taxon>Insecta</taxon>
        <taxon>Pterygota</taxon>
        <taxon>Neoptera</taxon>
        <taxon>Polyneoptera</taxon>
        <taxon>Dictyoptera</taxon>
        <taxon>Blattodea</taxon>
        <taxon>Blattoidea</taxon>
        <taxon>Termitoidae</taxon>
        <taxon>Kalotermitidae</taxon>
        <taxon>Cryptotermitinae</taxon>
        <taxon>Cryptotermes</taxon>
    </lineage>
</organism>
<dbReference type="AlphaFoldDB" id="A0A2J7RFP4"/>
<evidence type="ECO:0000313" key="9">
    <source>
        <dbReference type="EMBL" id="PNF39652.1"/>
    </source>
</evidence>
<evidence type="ECO:0000256" key="3">
    <source>
        <dbReference type="ARBA" id="ARBA00005995"/>
    </source>
</evidence>
<dbReference type="OrthoDB" id="7777654at2759"/>
<comment type="cofactor">
    <cofactor evidence="1 7">
        <name>FAD</name>
        <dbReference type="ChEBI" id="CHEBI:57692"/>
    </cofactor>
</comment>
<keyword evidence="4 7" id="KW-0560">Oxidoreductase</keyword>
<feature type="binding site" evidence="6">
    <location>
        <position position="262"/>
    </location>
    <ligand>
        <name>FAD</name>
        <dbReference type="ChEBI" id="CHEBI:57692"/>
    </ligand>
</feature>
<dbReference type="Gene3D" id="3.50.50.60">
    <property type="entry name" value="FAD/NAD(P)-binding domain"/>
    <property type="match status" value="1"/>
</dbReference>
<feature type="binding site" evidence="6">
    <location>
        <position position="33"/>
    </location>
    <ligand>
        <name>FAD</name>
        <dbReference type="ChEBI" id="CHEBI:57692"/>
    </ligand>
</feature>
<dbReference type="InterPro" id="IPR050703">
    <property type="entry name" value="Flavin_MAO"/>
</dbReference>
<gene>
    <name evidence="9" type="primary">maoA_1</name>
    <name evidence="9" type="ORF">B7P43_G05635</name>
</gene>
<dbReference type="SUPFAM" id="SSF51905">
    <property type="entry name" value="FAD/NAD(P)-binding domain"/>
    <property type="match status" value="1"/>
</dbReference>
<dbReference type="InterPro" id="IPR036188">
    <property type="entry name" value="FAD/NAD-bd_sf"/>
</dbReference>
<dbReference type="EMBL" id="NEVH01004410">
    <property type="protein sequence ID" value="PNF39653.1"/>
    <property type="molecule type" value="Genomic_DNA"/>
</dbReference>
<proteinExistence type="inferred from homology"/>
<name>A0A2J7RFP4_9NEOP</name>
<dbReference type="PRINTS" id="PR00757">
    <property type="entry name" value="AMINEOXDASEF"/>
</dbReference>
<dbReference type="GO" id="GO:0008131">
    <property type="term" value="F:primary methylamine oxidase activity"/>
    <property type="evidence" value="ECO:0007669"/>
    <property type="project" value="UniProtKB-ARBA"/>
</dbReference>
<reference evidence="9 10" key="1">
    <citation type="submission" date="2017-12" db="EMBL/GenBank/DDBJ databases">
        <title>Hemimetabolous genomes reveal molecular basis of termite eusociality.</title>
        <authorList>
            <person name="Harrison M.C."/>
            <person name="Jongepier E."/>
            <person name="Robertson H.M."/>
            <person name="Arning N."/>
            <person name="Bitard-Feildel T."/>
            <person name="Chao H."/>
            <person name="Childers C.P."/>
            <person name="Dinh H."/>
            <person name="Doddapaneni H."/>
            <person name="Dugan S."/>
            <person name="Gowin J."/>
            <person name="Greiner C."/>
            <person name="Han Y."/>
            <person name="Hu H."/>
            <person name="Hughes D.S.T."/>
            <person name="Huylmans A.-K."/>
            <person name="Kemena C."/>
            <person name="Kremer L.P.M."/>
            <person name="Lee S.L."/>
            <person name="Lopez-Ezquerra A."/>
            <person name="Mallet L."/>
            <person name="Monroy-Kuhn J.M."/>
            <person name="Moser A."/>
            <person name="Murali S.C."/>
            <person name="Muzny D.M."/>
            <person name="Otani S."/>
            <person name="Piulachs M.-D."/>
            <person name="Poelchau M."/>
            <person name="Qu J."/>
            <person name="Schaub F."/>
            <person name="Wada-Katsumata A."/>
            <person name="Worley K.C."/>
            <person name="Xie Q."/>
            <person name="Ylla G."/>
            <person name="Poulsen M."/>
            <person name="Gibbs R.A."/>
            <person name="Schal C."/>
            <person name="Richards S."/>
            <person name="Belles X."/>
            <person name="Korb J."/>
            <person name="Bornberg-Bauer E."/>
        </authorList>
    </citation>
    <scope>NUCLEOTIDE SEQUENCE [LARGE SCALE GENOMIC DNA]</scope>
    <source>
        <tissue evidence="9">Whole body</tissue>
    </source>
</reference>
<evidence type="ECO:0000256" key="5">
    <source>
        <dbReference type="ARBA" id="ARBA00048448"/>
    </source>
</evidence>
<dbReference type="STRING" id="105785.A0A2J7RFP4"/>
<feature type="binding site" evidence="6">
    <location>
        <position position="377"/>
    </location>
    <ligand>
        <name>substrate</name>
    </ligand>
</feature>
<dbReference type="SUPFAM" id="SSF54373">
    <property type="entry name" value="FAD-linked reductases, C-terminal domain"/>
    <property type="match status" value="1"/>
</dbReference>
<dbReference type="InParanoid" id="A0A2J7RFP4"/>
<comment type="similarity">
    <text evidence="3 7">Belongs to the flavin monoamine oxidase family.</text>
</comment>
<dbReference type="Proteomes" id="UP000235965">
    <property type="component" value="Unassembled WGS sequence"/>
</dbReference>
<comment type="caution">
    <text evidence="9">The sequence shown here is derived from an EMBL/GenBank/DDBJ whole genome shotgun (WGS) entry which is preliminary data.</text>
</comment>
<evidence type="ECO:0000313" key="10">
    <source>
        <dbReference type="Proteomes" id="UP000235965"/>
    </source>
</evidence>
<comment type="subcellular location">
    <subcellularLocation>
        <location evidence="2">Mitochondrion outer membrane</location>
        <topology evidence="2">Single-pass type IV membrane protein</topology>
        <orientation evidence="2">Cytoplasmic side</orientation>
    </subcellularLocation>
</comment>
<keyword evidence="7" id="KW-0285">Flavoprotein</keyword>
<dbReference type="GO" id="GO:0097621">
    <property type="term" value="F:monoamine oxidase activity"/>
    <property type="evidence" value="ECO:0007669"/>
    <property type="project" value="UniProtKB-EC"/>
</dbReference>
<dbReference type="EMBL" id="NEVH01004410">
    <property type="protein sequence ID" value="PNF39652.1"/>
    <property type="molecule type" value="Genomic_DNA"/>
</dbReference>
<dbReference type="PANTHER" id="PTHR43563:SF14">
    <property type="entry name" value="AMINE OXIDASE"/>
    <property type="match status" value="1"/>
</dbReference>
<evidence type="ECO:0000256" key="1">
    <source>
        <dbReference type="ARBA" id="ARBA00001974"/>
    </source>
</evidence>
<dbReference type="GO" id="GO:0005741">
    <property type="term" value="C:mitochondrial outer membrane"/>
    <property type="evidence" value="ECO:0007669"/>
    <property type="project" value="UniProtKB-SubCell"/>
</dbReference>
<dbReference type="PANTHER" id="PTHR43563">
    <property type="entry name" value="AMINE OXIDASE"/>
    <property type="match status" value="1"/>
</dbReference>